<protein>
    <submittedName>
        <fullName evidence="2">Uncharacterized protein</fullName>
    </submittedName>
</protein>
<dbReference type="OrthoDB" id="194358at2759"/>
<accession>A0A397TST8</accession>
<feature type="region of interest" description="Disordered" evidence="1">
    <location>
        <begin position="68"/>
        <end position="93"/>
    </location>
</feature>
<feature type="region of interest" description="Disordered" evidence="1">
    <location>
        <begin position="1"/>
        <end position="47"/>
    </location>
</feature>
<comment type="caution">
    <text evidence="2">The sequence shown here is derived from an EMBL/GenBank/DDBJ whole genome shotgun (WGS) entry which is preliminary data.</text>
</comment>
<dbReference type="EMBL" id="QKYT01000003">
    <property type="protein sequence ID" value="RIA99517.1"/>
    <property type="molecule type" value="Genomic_DNA"/>
</dbReference>
<keyword evidence="3" id="KW-1185">Reference proteome</keyword>
<organism evidence="2 3">
    <name type="scientific">Glomus cerebriforme</name>
    <dbReference type="NCBI Taxonomy" id="658196"/>
    <lineage>
        <taxon>Eukaryota</taxon>
        <taxon>Fungi</taxon>
        <taxon>Fungi incertae sedis</taxon>
        <taxon>Mucoromycota</taxon>
        <taxon>Glomeromycotina</taxon>
        <taxon>Glomeromycetes</taxon>
        <taxon>Glomerales</taxon>
        <taxon>Glomeraceae</taxon>
        <taxon>Glomus</taxon>
    </lineage>
</organism>
<dbReference type="Proteomes" id="UP000265703">
    <property type="component" value="Unassembled WGS sequence"/>
</dbReference>
<evidence type="ECO:0000256" key="1">
    <source>
        <dbReference type="SAM" id="MobiDB-lite"/>
    </source>
</evidence>
<dbReference type="AlphaFoldDB" id="A0A397TST8"/>
<gene>
    <name evidence="2" type="ORF">C1645_277149</name>
</gene>
<proteinExistence type="predicted"/>
<sequence>MKPLNKSFGKLSFPKNKKTNKQLSPLLVPINDPPKENSNENSNNKGSLLQETLPDILYPLENIPKISIPENESDENLSPLPKSQSATELRVPTTAKTVRSSSQTNILSINRHPNCLSMISSGDSTKASTITAARKHSLPPVMDLFANQKQLLKPYMTLAEFKKIDEFPRQQRAILAALQRQDNRLRKEGVIKEMKKATLRGKRDRKITKTKEKETITNRTIPMIRRGSSSSSVALKFFGIKKGKKRTTSEIIKLQMH</sequence>
<name>A0A397TST8_9GLOM</name>
<evidence type="ECO:0000313" key="2">
    <source>
        <dbReference type="EMBL" id="RIA99517.1"/>
    </source>
</evidence>
<reference evidence="2 3" key="1">
    <citation type="submission" date="2018-06" db="EMBL/GenBank/DDBJ databases">
        <title>Comparative genomics reveals the genomic features of Rhizophagus irregularis, R. cerebriforme, R. diaphanum and Gigaspora rosea, and their symbiotic lifestyle signature.</title>
        <authorList>
            <person name="Morin E."/>
            <person name="San Clemente H."/>
            <person name="Chen E.C.H."/>
            <person name="De La Providencia I."/>
            <person name="Hainaut M."/>
            <person name="Kuo A."/>
            <person name="Kohler A."/>
            <person name="Murat C."/>
            <person name="Tang N."/>
            <person name="Roy S."/>
            <person name="Loubradou J."/>
            <person name="Henrissat B."/>
            <person name="Grigoriev I.V."/>
            <person name="Corradi N."/>
            <person name="Roux C."/>
            <person name="Martin F.M."/>
        </authorList>
    </citation>
    <scope>NUCLEOTIDE SEQUENCE [LARGE SCALE GENOMIC DNA]</scope>
    <source>
        <strain evidence="2 3">DAOM 227022</strain>
    </source>
</reference>
<evidence type="ECO:0000313" key="3">
    <source>
        <dbReference type="Proteomes" id="UP000265703"/>
    </source>
</evidence>